<proteinExistence type="predicted"/>
<dbReference type="AlphaFoldDB" id="A0A9N9PXF2"/>
<name>A0A9N9PXF2_9HELO</name>
<protein>
    <submittedName>
        <fullName evidence="1">Uncharacterized protein</fullName>
    </submittedName>
</protein>
<evidence type="ECO:0000313" key="1">
    <source>
        <dbReference type="EMBL" id="CAG8971670.1"/>
    </source>
</evidence>
<comment type="caution">
    <text evidence="1">The sequence shown here is derived from an EMBL/GenBank/DDBJ whole genome shotgun (WGS) entry which is preliminary data.</text>
</comment>
<accession>A0A9N9PXF2</accession>
<keyword evidence="2" id="KW-1185">Reference proteome</keyword>
<evidence type="ECO:0000313" key="2">
    <source>
        <dbReference type="Proteomes" id="UP000701801"/>
    </source>
</evidence>
<dbReference type="OrthoDB" id="5445395at2759"/>
<organism evidence="1 2">
    <name type="scientific">Hymenoscyphus albidus</name>
    <dbReference type="NCBI Taxonomy" id="595503"/>
    <lineage>
        <taxon>Eukaryota</taxon>
        <taxon>Fungi</taxon>
        <taxon>Dikarya</taxon>
        <taxon>Ascomycota</taxon>
        <taxon>Pezizomycotina</taxon>
        <taxon>Leotiomycetes</taxon>
        <taxon>Helotiales</taxon>
        <taxon>Helotiaceae</taxon>
        <taxon>Hymenoscyphus</taxon>
    </lineage>
</organism>
<dbReference type="Proteomes" id="UP000701801">
    <property type="component" value="Unassembled WGS sequence"/>
</dbReference>
<reference evidence="1" key="1">
    <citation type="submission" date="2021-07" db="EMBL/GenBank/DDBJ databases">
        <authorList>
            <person name="Durling M."/>
        </authorList>
    </citation>
    <scope>NUCLEOTIDE SEQUENCE</scope>
</reference>
<sequence length="156" mass="17146">MFTVSGRAFLAYVLSEPRQTSEEMVVVPDLYALTFWLPRIHQFPTTIKVTSSISLSSFSRHYYPQSPVANMQFFTPAFLVLMAATVMSNPTPQDGPPILESERFCVGGDIVCSYSNGGSCVVPRTLKCRCPANWDGGHNSKSGCGVIANNVDQWDV</sequence>
<dbReference type="EMBL" id="CAJVRM010000026">
    <property type="protein sequence ID" value="CAG8971670.1"/>
    <property type="molecule type" value="Genomic_DNA"/>
</dbReference>
<gene>
    <name evidence="1" type="ORF">HYALB_00003138</name>
</gene>